<keyword evidence="3" id="KW-1185">Reference proteome</keyword>
<dbReference type="RefSeq" id="WP_211661858.1">
    <property type="nucleotide sequence ID" value="NZ_CP046244.1"/>
</dbReference>
<name>A0A6I5ZSC3_9FIRM</name>
<evidence type="ECO:0000313" key="3">
    <source>
        <dbReference type="Proteomes" id="UP000425916"/>
    </source>
</evidence>
<dbReference type="Pfam" id="PF07833">
    <property type="entry name" value="Cu_amine_oxidN1"/>
    <property type="match status" value="1"/>
</dbReference>
<dbReference type="InterPro" id="IPR036582">
    <property type="entry name" value="Mao_N_sf"/>
</dbReference>
<evidence type="ECO:0000259" key="1">
    <source>
        <dbReference type="Pfam" id="PF07833"/>
    </source>
</evidence>
<dbReference type="InterPro" id="IPR012854">
    <property type="entry name" value="Cu_amine_oxidase-like_N"/>
</dbReference>
<proteinExistence type="predicted"/>
<dbReference type="Proteomes" id="UP000425916">
    <property type="component" value="Chromosome"/>
</dbReference>
<sequence length="116" mass="13344">MQVIKAIAKAKKLQDLTPYFKVFIDGSEVDLKHTPFAINDVVYLPVREVFTRMGGTVAWDNEQRLARIKLGDKDIVIKATSEGLLRDSILYMPVPMIAQSTDYHLILNDYEVRLYR</sequence>
<dbReference type="Gene3D" id="3.30.457.10">
    <property type="entry name" value="Copper amine oxidase-like, N-terminal domain"/>
    <property type="match status" value="1"/>
</dbReference>
<evidence type="ECO:0000313" key="2">
    <source>
        <dbReference type="EMBL" id="QGP92609.1"/>
    </source>
</evidence>
<feature type="domain" description="Copper amine oxidase-like N-terminal" evidence="1">
    <location>
        <begin position="24"/>
        <end position="84"/>
    </location>
</feature>
<dbReference type="SUPFAM" id="SSF55383">
    <property type="entry name" value="Copper amine oxidase, domain N"/>
    <property type="match status" value="1"/>
</dbReference>
<dbReference type="AlphaFoldDB" id="A0A6I5ZSC3"/>
<protein>
    <recommendedName>
        <fullName evidence="1">Copper amine oxidase-like N-terminal domain-containing protein</fullName>
    </recommendedName>
</protein>
<gene>
    <name evidence="2" type="ORF">MGLY_19950</name>
</gene>
<dbReference type="EMBL" id="CP046244">
    <property type="protein sequence ID" value="QGP92609.1"/>
    <property type="molecule type" value="Genomic_DNA"/>
</dbReference>
<reference evidence="2 3" key="1">
    <citation type="submission" date="2019-11" db="EMBL/GenBank/DDBJ databases">
        <title>Genome sequence of Moorella glycerini DSM11254.</title>
        <authorList>
            <person name="Poehlein A."/>
            <person name="Boeer T."/>
            <person name="Daniel R."/>
        </authorList>
    </citation>
    <scope>NUCLEOTIDE SEQUENCE [LARGE SCALE GENOMIC DNA]</scope>
    <source>
        <strain evidence="2 3">DSM 11254</strain>
    </source>
</reference>
<accession>A0A6I5ZSC3</accession>
<organism evidence="2 3">
    <name type="scientific">Neomoorella glycerini</name>
    <dbReference type="NCBI Taxonomy" id="55779"/>
    <lineage>
        <taxon>Bacteria</taxon>
        <taxon>Bacillati</taxon>
        <taxon>Bacillota</taxon>
        <taxon>Clostridia</taxon>
        <taxon>Neomoorellales</taxon>
        <taxon>Neomoorellaceae</taxon>
        <taxon>Neomoorella</taxon>
    </lineage>
</organism>